<dbReference type="SFLD" id="SFLDG01278">
    <property type="entry name" value="biotin_synthase_like"/>
    <property type="match status" value="1"/>
</dbReference>
<evidence type="ECO:0000256" key="5">
    <source>
        <dbReference type="ARBA" id="ARBA00022485"/>
    </source>
</evidence>
<evidence type="ECO:0000259" key="15">
    <source>
        <dbReference type="PROSITE" id="PS51918"/>
    </source>
</evidence>
<evidence type="ECO:0000256" key="2">
    <source>
        <dbReference type="ARBA" id="ARBA00010765"/>
    </source>
</evidence>
<organism evidence="16">
    <name type="scientific">uncultured marine thaumarchaeote KM3_23_F10</name>
    <dbReference type="NCBI Taxonomy" id="1456100"/>
    <lineage>
        <taxon>Archaea</taxon>
        <taxon>Nitrososphaerota</taxon>
        <taxon>environmental samples</taxon>
    </lineage>
</organism>
<comment type="cofactor">
    <cofactor evidence="14">
        <name>[2Fe-2S] cluster</name>
        <dbReference type="ChEBI" id="CHEBI:190135"/>
    </cofactor>
    <text evidence="14">Binds 1 [2Fe-2S] cluster. The cluster is coordinated with 3 cysteines and 1 arginine.</text>
</comment>
<evidence type="ECO:0000256" key="14">
    <source>
        <dbReference type="PIRSR" id="PIRSR001619-1"/>
    </source>
</evidence>
<dbReference type="Pfam" id="PF06968">
    <property type="entry name" value="BATS"/>
    <property type="match status" value="1"/>
</dbReference>
<accession>A0A075GXR3</accession>
<gene>
    <name evidence="13 16" type="primary">bioB</name>
</gene>
<dbReference type="UniPathway" id="UPA00078">
    <property type="reaction ID" value="UER00162"/>
</dbReference>
<comment type="cofactor">
    <cofactor evidence="13">
        <name>[2Fe-2S] cluster</name>
        <dbReference type="ChEBI" id="CHEBI:190135"/>
    </cofactor>
    <text evidence="13">Binds 1 [2Fe-2S] cluster. The cluster is coordinated with 3 cysteines and 1 arginine.</text>
</comment>
<keyword evidence="8 13" id="KW-0001">2Fe-2S</keyword>
<feature type="binding site" evidence="13 14">
    <location>
        <position position="90"/>
    </location>
    <ligand>
        <name>[4Fe-4S] cluster</name>
        <dbReference type="ChEBI" id="CHEBI:49883"/>
        <note>4Fe-4S-S-AdoMet</note>
    </ligand>
</feature>
<dbReference type="InterPro" id="IPR006638">
    <property type="entry name" value="Elp3/MiaA/NifB-like_rSAM"/>
</dbReference>
<feature type="binding site" evidence="13 14">
    <location>
        <position position="86"/>
    </location>
    <ligand>
        <name>[4Fe-4S] cluster</name>
        <dbReference type="ChEBI" id="CHEBI:49883"/>
        <note>4Fe-4S-S-AdoMet</note>
    </ligand>
</feature>
<dbReference type="GO" id="GO:0009102">
    <property type="term" value="P:biotin biosynthetic process"/>
    <property type="evidence" value="ECO:0007669"/>
    <property type="project" value="UniProtKB-UniRule"/>
</dbReference>
<keyword evidence="9 13" id="KW-0479">Metal-binding</keyword>
<dbReference type="GO" id="GO:0005506">
    <property type="term" value="F:iron ion binding"/>
    <property type="evidence" value="ECO:0007669"/>
    <property type="project" value="UniProtKB-UniRule"/>
</dbReference>
<feature type="binding site" evidence="13 14">
    <location>
        <position position="292"/>
    </location>
    <ligand>
        <name>[2Fe-2S] cluster</name>
        <dbReference type="ChEBI" id="CHEBI:190135"/>
    </ligand>
</feature>
<dbReference type="GO" id="GO:0051539">
    <property type="term" value="F:4 iron, 4 sulfur cluster binding"/>
    <property type="evidence" value="ECO:0007669"/>
    <property type="project" value="UniProtKB-KW"/>
</dbReference>
<feature type="binding site" evidence="13 14">
    <location>
        <position position="222"/>
    </location>
    <ligand>
        <name>[2Fe-2S] cluster</name>
        <dbReference type="ChEBI" id="CHEBI:190135"/>
    </ligand>
</feature>
<dbReference type="GO" id="GO:0051537">
    <property type="term" value="F:2 iron, 2 sulfur cluster binding"/>
    <property type="evidence" value="ECO:0007669"/>
    <property type="project" value="UniProtKB-KW"/>
</dbReference>
<dbReference type="InterPro" id="IPR013785">
    <property type="entry name" value="Aldolase_TIM"/>
</dbReference>
<keyword evidence="7 13" id="KW-0949">S-adenosyl-L-methionine</keyword>
<evidence type="ECO:0000313" key="16">
    <source>
        <dbReference type="EMBL" id="AIF07715.1"/>
    </source>
</evidence>
<evidence type="ECO:0000256" key="13">
    <source>
        <dbReference type="HAMAP-Rule" id="MF_01694"/>
    </source>
</evidence>
<dbReference type="SFLD" id="SFLDG01060">
    <property type="entry name" value="BATS_domain_containing"/>
    <property type="match status" value="1"/>
</dbReference>
<dbReference type="InterPro" id="IPR010722">
    <property type="entry name" value="BATS_dom"/>
</dbReference>
<dbReference type="PANTHER" id="PTHR22976">
    <property type="entry name" value="BIOTIN SYNTHASE"/>
    <property type="match status" value="1"/>
</dbReference>
<keyword evidence="11 13" id="KW-0408">Iron</keyword>
<dbReference type="Pfam" id="PF04055">
    <property type="entry name" value="Radical_SAM"/>
    <property type="match status" value="1"/>
</dbReference>
<comment type="pathway">
    <text evidence="1 13">Cofactor biosynthesis; biotin biosynthesis; biotin from 7,8-diaminononanoate: step 2/2.</text>
</comment>
<dbReference type="InterPro" id="IPR007197">
    <property type="entry name" value="rSAM"/>
</dbReference>
<evidence type="ECO:0000256" key="4">
    <source>
        <dbReference type="ARBA" id="ARBA00012236"/>
    </source>
</evidence>
<dbReference type="EC" id="2.8.1.6" evidence="4 13"/>
<keyword evidence="12 13" id="KW-0411">Iron-sulfur</keyword>
<feature type="binding site" evidence="13 14">
    <location>
        <position position="130"/>
    </location>
    <ligand>
        <name>[2Fe-2S] cluster</name>
        <dbReference type="ChEBI" id="CHEBI:190135"/>
    </ligand>
</feature>
<name>A0A075GXR3_9ARCH</name>
<dbReference type="SFLD" id="SFLDS00029">
    <property type="entry name" value="Radical_SAM"/>
    <property type="match status" value="1"/>
</dbReference>
<comment type="similarity">
    <text evidence="2 13">Belongs to the radical SAM superfamily. Biotin synthase family.</text>
</comment>
<protein>
    <recommendedName>
        <fullName evidence="4 13">Biotin synthase</fullName>
        <ecNumber evidence="4 13">2.8.1.6</ecNumber>
    </recommendedName>
</protein>
<evidence type="ECO:0000256" key="11">
    <source>
        <dbReference type="ARBA" id="ARBA00023004"/>
    </source>
</evidence>
<dbReference type="AlphaFoldDB" id="A0A075GXR3"/>
<dbReference type="PROSITE" id="PS51918">
    <property type="entry name" value="RADICAL_SAM"/>
    <property type="match status" value="1"/>
</dbReference>
<comment type="function">
    <text evidence="13">Catalyzes the conversion of dethiobiotin (DTB) to biotin by the insertion of a sulfur atom into dethiobiotin via a radical-based mechanism.</text>
</comment>
<dbReference type="FunFam" id="3.20.20.70:FF:000026">
    <property type="entry name" value="Biotin synthase"/>
    <property type="match status" value="1"/>
</dbReference>
<comment type="subunit">
    <text evidence="3 13">Homodimer.</text>
</comment>
<evidence type="ECO:0000256" key="8">
    <source>
        <dbReference type="ARBA" id="ARBA00022714"/>
    </source>
</evidence>
<dbReference type="HAMAP" id="MF_01694">
    <property type="entry name" value="BioB"/>
    <property type="match status" value="1"/>
</dbReference>
<reference evidence="16" key="1">
    <citation type="journal article" date="2014" name="Genome Biol. Evol.">
        <title>Pangenome evidence for extensive interdomain horizontal transfer affecting lineage core and shell genes in uncultured planktonic thaumarchaeota and euryarchaeota.</title>
        <authorList>
            <person name="Deschamps P."/>
            <person name="Zivanovic Y."/>
            <person name="Moreira D."/>
            <person name="Rodriguez-Valera F."/>
            <person name="Lopez-Garcia P."/>
        </authorList>
    </citation>
    <scope>NUCLEOTIDE SEQUENCE</scope>
</reference>
<evidence type="ECO:0000256" key="7">
    <source>
        <dbReference type="ARBA" id="ARBA00022691"/>
    </source>
</evidence>
<feature type="binding site" evidence="13 14">
    <location>
        <position position="93"/>
    </location>
    <ligand>
        <name>[4Fe-4S] cluster</name>
        <dbReference type="ChEBI" id="CHEBI:49883"/>
        <note>4Fe-4S-S-AdoMet</note>
    </ligand>
</feature>
<dbReference type="InterPro" id="IPR058240">
    <property type="entry name" value="rSAM_sf"/>
</dbReference>
<evidence type="ECO:0000256" key="10">
    <source>
        <dbReference type="ARBA" id="ARBA00022756"/>
    </source>
</evidence>
<dbReference type="PIRSF" id="PIRSF001619">
    <property type="entry name" value="Biotin_synth"/>
    <property type="match status" value="1"/>
</dbReference>
<evidence type="ECO:0000256" key="3">
    <source>
        <dbReference type="ARBA" id="ARBA00011738"/>
    </source>
</evidence>
<evidence type="ECO:0000256" key="6">
    <source>
        <dbReference type="ARBA" id="ARBA00022679"/>
    </source>
</evidence>
<evidence type="ECO:0000256" key="9">
    <source>
        <dbReference type="ARBA" id="ARBA00022723"/>
    </source>
</evidence>
<proteinExistence type="inferred from homology"/>
<dbReference type="SUPFAM" id="SSF102114">
    <property type="entry name" value="Radical SAM enzymes"/>
    <property type="match status" value="1"/>
</dbReference>
<evidence type="ECO:0000256" key="12">
    <source>
        <dbReference type="ARBA" id="ARBA00023014"/>
    </source>
</evidence>
<dbReference type="NCBIfam" id="TIGR00433">
    <property type="entry name" value="bioB"/>
    <property type="match status" value="1"/>
</dbReference>
<sequence>MDFIQVNAYLVNFLVVNMNNIKQLIIDCKDRVLDERSLTDEMVNKLFNIHDKFLRDLSNAANEITRTFQGSKIDVEQLANIKKNYCSEDCTFCSQSAFFDTGIDKYQLMTPEEVVKQATDAKKAGAHSYCLVAAWREPSENDFKQVCNIIEEVNEKVGISIECSLGFLTIHQAKKLKELGVIRYNHNLETSKSKFSEICTTHTYQDRIDTLRIARDAGLELCTGGIIGMGETRNQREELVQAIGRLNPEEVTVNLLVPFPGTPLELQTPLSLEEILRVFAILRFLLPKSIIKISGGREVNLKDDGKELLLSGANGIISAGYLTLDGNSMQKDVKMIEEIDLEA</sequence>
<dbReference type="InterPro" id="IPR024177">
    <property type="entry name" value="Biotin_synthase"/>
</dbReference>
<dbReference type="SMART" id="SM00876">
    <property type="entry name" value="BATS"/>
    <property type="match status" value="1"/>
</dbReference>
<dbReference type="PANTHER" id="PTHR22976:SF2">
    <property type="entry name" value="BIOTIN SYNTHASE, MITOCHONDRIAL"/>
    <property type="match status" value="1"/>
</dbReference>
<dbReference type="SMART" id="SM00729">
    <property type="entry name" value="Elp3"/>
    <property type="match status" value="1"/>
</dbReference>
<evidence type="ECO:0000256" key="1">
    <source>
        <dbReference type="ARBA" id="ARBA00004942"/>
    </source>
</evidence>
<comment type="caution">
    <text evidence="13">Lacks conserved residue(s) required for the propagation of feature annotation.</text>
</comment>
<keyword evidence="5 13" id="KW-0004">4Fe-4S</keyword>
<dbReference type="GO" id="GO:0004076">
    <property type="term" value="F:biotin synthase activity"/>
    <property type="evidence" value="ECO:0007669"/>
    <property type="project" value="UniProtKB-UniRule"/>
</dbReference>
<dbReference type="CDD" id="cd01335">
    <property type="entry name" value="Radical_SAM"/>
    <property type="match status" value="1"/>
</dbReference>
<keyword evidence="10 13" id="KW-0093">Biotin biosynthesis</keyword>
<comment type="catalytic activity">
    <reaction evidence="13">
        <text>(4R,5S)-dethiobiotin + (sulfur carrier)-SH + 2 reduced [2Fe-2S]-[ferredoxin] + 2 S-adenosyl-L-methionine = (sulfur carrier)-H + biotin + 2 5'-deoxyadenosine + 2 L-methionine + 2 oxidized [2Fe-2S]-[ferredoxin]</text>
        <dbReference type="Rhea" id="RHEA:22060"/>
        <dbReference type="Rhea" id="RHEA-COMP:10000"/>
        <dbReference type="Rhea" id="RHEA-COMP:10001"/>
        <dbReference type="Rhea" id="RHEA-COMP:14737"/>
        <dbReference type="Rhea" id="RHEA-COMP:14739"/>
        <dbReference type="ChEBI" id="CHEBI:17319"/>
        <dbReference type="ChEBI" id="CHEBI:29917"/>
        <dbReference type="ChEBI" id="CHEBI:33737"/>
        <dbReference type="ChEBI" id="CHEBI:33738"/>
        <dbReference type="ChEBI" id="CHEBI:57586"/>
        <dbReference type="ChEBI" id="CHEBI:57844"/>
        <dbReference type="ChEBI" id="CHEBI:59789"/>
        <dbReference type="ChEBI" id="CHEBI:64428"/>
        <dbReference type="ChEBI" id="CHEBI:149473"/>
        <dbReference type="EC" id="2.8.1.6"/>
    </reaction>
</comment>
<feature type="domain" description="Radical SAM core" evidence="15">
    <location>
        <begin position="68"/>
        <end position="297"/>
    </location>
</feature>
<dbReference type="InterPro" id="IPR002684">
    <property type="entry name" value="Biotin_synth/BioAB"/>
</dbReference>
<keyword evidence="6 13" id="KW-0808">Transferase</keyword>
<dbReference type="EMBL" id="KF900811">
    <property type="protein sequence ID" value="AIF07715.1"/>
    <property type="molecule type" value="Genomic_DNA"/>
</dbReference>
<dbReference type="Gene3D" id="3.20.20.70">
    <property type="entry name" value="Aldolase class I"/>
    <property type="match status" value="1"/>
</dbReference>
<comment type="cofactor">
    <cofactor evidence="13 14">
        <name>[4Fe-4S] cluster</name>
        <dbReference type="ChEBI" id="CHEBI:49883"/>
    </cofactor>
    <text evidence="13 14">Binds 1 [4Fe-4S] cluster. The cluster is coordinated with 3 cysteines and an exchangeable S-adenosyl-L-methionine.</text>
</comment>